<keyword evidence="2" id="KW-1185">Reference proteome</keyword>
<dbReference type="AlphaFoldDB" id="A0A9P6ACJ4"/>
<reference evidence="1" key="1">
    <citation type="journal article" date="2020" name="Nat. Commun.">
        <title>Large-scale genome sequencing of mycorrhizal fungi provides insights into the early evolution of symbiotic traits.</title>
        <authorList>
            <person name="Miyauchi S."/>
            <person name="Kiss E."/>
            <person name="Kuo A."/>
            <person name="Drula E."/>
            <person name="Kohler A."/>
            <person name="Sanchez-Garcia M."/>
            <person name="Morin E."/>
            <person name="Andreopoulos B."/>
            <person name="Barry K.W."/>
            <person name="Bonito G."/>
            <person name="Buee M."/>
            <person name="Carver A."/>
            <person name="Chen C."/>
            <person name="Cichocki N."/>
            <person name="Clum A."/>
            <person name="Culley D."/>
            <person name="Crous P.W."/>
            <person name="Fauchery L."/>
            <person name="Girlanda M."/>
            <person name="Hayes R.D."/>
            <person name="Keri Z."/>
            <person name="LaButti K."/>
            <person name="Lipzen A."/>
            <person name="Lombard V."/>
            <person name="Magnuson J."/>
            <person name="Maillard F."/>
            <person name="Murat C."/>
            <person name="Nolan M."/>
            <person name="Ohm R.A."/>
            <person name="Pangilinan J."/>
            <person name="Pereira M.F."/>
            <person name="Perotto S."/>
            <person name="Peter M."/>
            <person name="Pfister S."/>
            <person name="Riley R."/>
            <person name="Sitrit Y."/>
            <person name="Stielow J.B."/>
            <person name="Szollosi G."/>
            <person name="Zifcakova L."/>
            <person name="Stursova M."/>
            <person name="Spatafora J.W."/>
            <person name="Tedersoo L."/>
            <person name="Vaario L.M."/>
            <person name="Yamada A."/>
            <person name="Yan M."/>
            <person name="Wang P."/>
            <person name="Xu J."/>
            <person name="Bruns T."/>
            <person name="Baldrian P."/>
            <person name="Vilgalys R."/>
            <person name="Dunand C."/>
            <person name="Henrissat B."/>
            <person name="Grigoriev I.V."/>
            <person name="Hibbett D."/>
            <person name="Nagy L.G."/>
            <person name="Martin F.M."/>
        </authorList>
    </citation>
    <scope>NUCLEOTIDE SEQUENCE</scope>
    <source>
        <strain evidence="1">UP504</strain>
    </source>
</reference>
<evidence type="ECO:0000313" key="1">
    <source>
        <dbReference type="EMBL" id="KAF9503218.1"/>
    </source>
</evidence>
<evidence type="ECO:0000313" key="2">
    <source>
        <dbReference type="Proteomes" id="UP000886523"/>
    </source>
</evidence>
<dbReference type="Proteomes" id="UP000886523">
    <property type="component" value="Unassembled WGS sequence"/>
</dbReference>
<feature type="non-terminal residue" evidence="1">
    <location>
        <position position="136"/>
    </location>
</feature>
<protein>
    <submittedName>
        <fullName evidence="1">Uncharacterized protein</fullName>
    </submittedName>
</protein>
<sequence>MSEKAICHTVTTVSKEMDALKHRFAMCMKDVSVDYLSGFSLHVCCEYVKLEAPVLWRLLNACAQTDRAADENKIKNPAMVCTIVAMQLAKERSNHANHLAVAFSLFLYANGAPRRIIEVLSKMGLCTSYISIMESV</sequence>
<organism evidence="1 2">
    <name type="scientific">Hydnum rufescens UP504</name>
    <dbReference type="NCBI Taxonomy" id="1448309"/>
    <lineage>
        <taxon>Eukaryota</taxon>
        <taxon>Fungi</taxon>
        <taxon>Dikarya</taxon>
        <taxon>Basidiomycota</taxon>
        <taxon>Agaricomycotina</taxon>
        <taxon>Agaricomycetes</taxon>
        <taxon>Cantharellales</taxon>
        <taxon>Hydnaceae</taxon>
        <taxon>Hydnum</taxon>
    </lineage>
</organism>
<gene>
    <name evidence="1" type="ORF">BS47DRAFT_1310112</name>
</gene>
<dbReference type="OrthoDB" id="3040861at2759"/>
<proteinExistence type="predicted"/>
<comment type="caution">
    <text evidence="1">The sequence shown here is derived from an EMBL/GenBank/DDBJ whole genome shotgun (WGS) entry which is preliminary data.</text>
</comment>
<accession>A0A9P6ACJ4</accession>
<name>A0A9P6ACJ4_9AGAM</name>
<dbReference type="EMBL" id="MU129410">
    <property type="protein sequence ID" value="KAF9503218.1"/>
    <property type="molecule type" value="Genomic_DNA"/>
</dbReference>